<proteinExistence type="predicted"/>
<sequence length="314" mass="35020">MKWTSMAYLLLILLQNQDGEKAINDNLTITQEGKTVSTISRNAHTFPVFPLLDMDKYNKWVNELDRKTFREPANARFDDNGLIVSGQNGSRLKRREFLKRYYEYLYSSGPASVEVPTYPVYPKVDAELLASLRSKQIGYYVTYFNSNNRDRSHNIALAAKAIDSAVIFPGETFSFNQVVGIRTTGKGYRRAGVIVRGELSEGVGGGICQVSSTLFNAVDRAGLNIVKRYSHSRHVPYVPPGRDATVSWGGPDFVFRNAYNQPVMIRAFAGEGSMAVSVFSSDVIEFSPRRVPSTSNRLPEEINDPSPKPANGKK</sequence>
<evidence type="ECO:0008006" key="4">
    <source>
        <dbReference type="Google" id="ProtNLM"/>
    </source>
</evidence>
<evidence type="ECO:0000313" key="2">
    <source>
        <dbReference type="EMBL" id="GIO50944.1"/>
    </source>
</evidence>
<accession>A0A919YHP9</accession>
<dbReference type="RefSeq" id="WP_373871858.1">
    <property type="nucleotide sequence ID" value="NZ_AP025343.1"/>
</dbReference>
<dbReference type="PANTHER" id="PTHR35788">
    <property type="entry name" value="EXPORTED PROTEIN-RELATED"/>
    <property type="match status" value="1"/>
</dbReference>
<dbReference type="AlphaFoldDB" id="A0A919YHP9"/>
<gene>
    <name evidence="2" type="primary">yoaR</name>
    <name evidence="2" type="ORF">J34TS1_57090</name>
</gene>
<dbReference type="Pfam" id="PF04294">
    <property type="entry name" value="VanW"/>
    <property type="match status" value="1"/>
</dbReference>
<comment type="caution">
    <text evidence="2">The sequence shown here is derived from an EMBL/GenBank/DDBJ whole genome shotgun (WGS) entry which is preliminary data.</text>
</comment>
<evidence type="ECO:0000313" key="3">
    <source>
        <dbReference type="Proteomes" id="UP000682811"/>
    </source>
</evidence>
<organism evidence="2 3">
    <name type="scientific">Paenibacillus azoreducens</name>
    <dbReference type="NCBI Taxonomy" id="116718"/>
    <lineage>
        <taxon>Bacteria</taxon>
        <taxon>Bacillati</taxon>
        <taxon>Bacillota</taxon>
        <taxon>Bacilli</taxon>
        <taxon>Bacillales</taxon>
        <taxon>Paenibacillaceae</taxon>
        <taxon>Paenibacillus</taxon>
    </lineage>
</organism>
<dbReference type="InterPro" id="IPR007391">
    <property type="entry name" value="Vancomycin_resist_VanW"/>
</dbReference>
<name>A0A919YHP9_9BACL</name>
<reference evidence="2 3" key="1">
    <citation type="submission" date="2021-03" db="EMBL/GenBank/DDBJ databases">
        <title>Antimicrobial resistance genes in bacteria isolated from Japanese honey, and their potential for conferring macrolide and lincosamide resistance in the American foulbrood pathogen Paenibacillus larvae.</title>
        <authorList>
            <person name="Okamoto M."/>
            <person name="Kumagai M."/>
            <person name="Kanamori H."/>
            <person name="Takamatsu D."/>
        </authorList>
    </citation>
    <scope>NUCLEOTIDE SEQUENCE [LARGE SCALE GENOMIC DNA]</scope>
    <source>
        <strain evidence="2 3">J34TS1</strain>
    </source>
</reference>
<keyword evidence="3" id="KW-1185">Reference proteome</keyword>
<evidence type="ECO:0000256" key="1">
    <source>
        <dbReference type="SAM" id="MobiDB-lite"/>
    </source>
</evidence>
<dbReference type="EMBL" id="BORT01000040">
    <property type="protein sequence ID" value="GIO50944.1"/>
    <property type="molecule type" value="Genomic_DNA"/>
</dbReference>
<dbReference type="InterPro" id="IPR052913">
    <property type="entry name" value="Glycopeptide_resist_protein"/>
</dbReference>
<protein>
    <recommendedName>
        <fullName evidence="4">Peptidoglycan binding domain-containing protein</fullName>
    </recommendedName>
</protein>
<feature type="region of interest" description="Disordered" evidence="1">
    <location>
        <begin position="289"/>
        <end position="314"/>
    </location>
</feature>
<dbReference type="PANTHER" id="PTHR35788:SF1">
    <property type="entry name" value="EXPORTED PROTEIN"/>
    <property type="match status" value="1"/>
</dbReference>
<dbReference type="Proteomes" id="UP000682811">
    <property type="component" value="Unassembled WGS sequence"/>
</dbReference>